<proteinExistence type="predicted"/>
<accession>A0ABY8FQ94</accession>
<dbReference type="SUPFAM" id="SSF53756">
    <property type="entry name" value="UDP-Glycosyltransferase/glycogen phosphorylase"/>
    <property type="match status" value="1"/>
</dbReference>
<dbReference type="PANTHER" id="PTHR12526">
    <property type="entry name" value="GLYCOSYLTRANSFERASE"/>
    <property type="match status" value="1"/>
</dbReference>
<protein>
    <submittedName>
        <fullName evidence="1">TIGR03087 family PEP-CTERM/XrtA system glycosyltransferase</fullName>
    </submittedName>
</protein>
<dbReference type="PANTHER" id="PTHR12526:SF600">
    <property type="entry name" value="GLYCOSYL TRANSFERASE GROUP 1"/>
    <property type="match status" value="1"/>
</dbReference>
<dbReference type="InterPro" id="IPR017521">
    <property type="entry name" value="Sugar_tfrase_PEP-CTERM_Stp1"/>
</dbReference>
<evidence type="ECO:0000313" key="2">
    <source>
        <dbReference type="Proteomes" id="UP001215827"/>
    </source>
</evidence>
<dbReference type="EMBL" id="CP121106">
    <property type="protein sequence ID" value="WFL77186.1"/>
    <property type="molecule type" value="Genomic_DNA"/>
</dbReference>
<organism evidence="1 2">
    <name type="scientific">Altererythrobacter arenosus</name>
    <dbReference type="NCBI Taxonomy" id="3032592"/>
    <lineage>
        <taxon>Bacteria</taxon>
        <taxon>Pseudomonadati</taxon>
        <taxon>Pseudomonadota</taxon>
        <taxon>Alphaproteobacteria</taxon>
        <taxon>Sphingomonadales</taxon>
        <taxon>Erythrobacteraceae</taxon>
        <taxon>Altererythrobacter</taxon>
    </lineage>
</organism>
<dbReference type="NCBIfam" id="TIGR03087">
    <property type="entry name" value="stp1"/>
    <property type="match status" value="1"/>
</dbReference>
<evidence type="ECO:0000313" key="1">
    <source>
        <dbReference type="EMBL" id="WFL77186.1"/>
    </source>
</evidence>
<sequence>MSGILFLAHRIPFPPDRGDKIRAHHILKHLAKLAPVHVGCFAETEKDFAGEAELARLSVSHCLVKRSKPLVLAGAEAVLSGKPVSLTAFYSPKLEQWVKRTIAEQAIDTIFVFSGQMGQYIPDGFAGRVIVDLCDVDSAKFEDYAAAGDRVWINRREGRLLAIEEERLAQRCDATVLISDNEAQLFRSRLLAPHSASIHAIGNGIDAGFFNAEAVLPNCDISEQPGPHFIFTGQMDYRPNELAAIWSIEHFLPAIRERYPPAEFHVVGRNPTDALLKHKDVPGLTVWGEVVDVRPFLVAADMAIIPLTIARGVQNKVLEAMSMELPVMLTAEAATGITATDGEHWLIEAADPTAMVARFDALWAEQNAFRSMGRAARHFVFDRHAWDAVLAPLDKLVSGPGRARHAA</sequence>
<reference evidence="1 2" key="1">
    <citation type="submission" date="2023-03" db="EMBL/GenBank/DDBJ databases">
        <title>Altererythrobacter sp. CAU 1644 isolated from sand.</title>
        <authorList>
            <person name="Kim W."/>
        </authorList>
    </citation>
    <scope>NUCLEOTIDE SEQUENCE [LARGE SCALE GENOMIC DNA]</scope>
    <source>
        <strain evidence="1 2">CAU 1644</strain>
    </source>
</reference>
<dbReference type="Proteomes" id="UP001215827">
    <property type="component" value="Chromosome"/>
</dbReference>
<gene>
    <name evidence="1" type="ORF">P7228_14510</name>
</gene>
<dbReference type="Gene3D" id="3.40.50.2000">
    <property type="entry name" value="Glycogen Phosphorylase B"/>
    <property type="match status" value="2"/>
</dbReference>
<dbReference type="Pfam" id="PF13692">
    <property type="entry name" value="Glyco_trans_1_4"/>
    <property type="match status" value="1"/>
</dbReference>
<dbReference type="RefSeq" id="WP_278015944.1">
    <property type="nucleotide sequence ID" value="NZ_CP121106.1"/>
</dbReference>
<dbReference type="CDD" id="cd03801">
    <property type="entry name" value="GT4_PimA-like"/>
    <property type="match status" value="1"/>
</dbReference>
<name>A0ABY8FQ94_9SPHN</name>
<keyword evidence="2" id="KW-1185">Reference proteome</keyword>